<evidence type="ECO:0008006" key="3">
    <source>
        <dbReference type="Google" id="ProtNLM"/>
    </source>
</evidence>
<sequence length="306" mass="34150">MELLNSCQKTRQTTTAETKDDSLSWVQYRVHDLANDTTLFAQPQQVGVLTDSDLLETSGLVASRRNPGYLWAEEDSGNPNEIQLLNQNGKVVASFIVDGTTNRDWEDIAIGAGPVAGETYLYLADIGDNKHQYSEKVIYRFPEPTVVGQRLPYEGHITNAEIIRLQLPDGSQNAEAILVDSATKDLFILSKGERSLVYRAAYPQSLTQTTTMTRVLAIPFKDVTSAALSPDGSEILIRTYEKLFYYRRRPGESIIDALKRVPLRLPLATELQGEAVGWASNGAGYYTTTEELDGEPQIIYYYARKK</sequence>
<dbReference type="AlphaFoldDB" id="A0A6P1VZL0"/>
<dbReference type="EMBL" id="CP045997">
    <property type="protein sequence ID" value="QHV97210.1"/>
    <property type="molecule type" value="Genomic_DNA"/>
</dbReference>
<accession>A0A6P1VZL0</accession>
<protein>
    <recommendedName>
        <fullName evidence="3">PE-PGRS family protein</fullName>
    </recommendedName>
</protein>
<evidence type="ECO:0000313" key="2">
    <source>
        <dbReference type="Proteomes" id="UP000464577"/>
    </source>
</evidence>
<name>A0A6P1VZL0_9BACT</name>
<keyword evidence="2" id="KW-1185">Reference proteome</keyword>
<proteinExistence type="predicted"/>
<gene>
    <name evidence="1" type="ORF">GJR95_20340</name>
</gene>
<dbReference type="RefSeq" id="WP_162387620.1">
    <property type="nucleotide sequence ID" value="NZ_CP045997.1"/>
</dbReference>
<dbReference type="Proteomes" id="UP000464577">
    <property type="component" value="Chromosome"/>
</dbReference>
<organism evidence="1 2">
    <name type="scientific">Spirosoma endbachense</name>
    <dbReference type="NCBI Taxonomy" id="2666025"/>
    <lineage>
        <taxon>Bacteria</taxon>
        <taxon>Pseudomonadati</taxon>
        <taxon>Bacteroidota</taxon>
        <taxon>Cytophagia</taxon>
        <taxon>Cytophagales</taxon>
        <taxon>Cytophagaceae</taxon>
        <taxon>Spirosoma</taxon>
    </lineage>
</organism>
<reference evidence="1 2" key="1">
    <citation type="submission" date="2019-11" db="EMBL/GenBank/DDBJ databases">
        <title>Spirosoma endbachense sp. nov., isolated from a natural salt meadow.</title>
        <authorList>
            <person name="Rojas J."/>
            <person name="Ambika Manirajan B."/>
            <person name="Ratering S."/>
            <person name="Suarez C."/>
            <person name="Geissler-Plaum R."/>
            <person name="Schnell S."/>
        </authorList>
    </citation>
    <scope>NUCLEOTIDE SEQUENCE [LARGE SCALE GENOMIC DNA]</scope>
    <source>
        <strain evidence="1 2">I-24</strain>
    </source>
</reference>
<evidence type="ECO:0000313" key="1">
    <source>
        <dbReference type="EMBL" id="QHV97210.1"/>
    </source>
</evidence>
<dbReference type="KEGG" id="senf:GJR95_20340"/>